<dbReference type="EMBL" id="JWZT01004773">
    <property type="protein sequence ID" value="KII63115.1"/>
    <property type="molecule type" value="Genomic_DNA"/>
</dbReference>
<organism evidence="3 4">
    <name type="scientific">Thelohanellus kitauei</name>
    <name type="common">Myxosporean</name>
    <dbReference type="NCBI Taxonomy" id="669202"/>
    <lineage>
        <taxon>Eukaryota</taxon>
        <taxon>Metazoa</taxon>
        <taxon>Cnidaria</taxon>
        <taxon>Myxozoa</taxon>
        <taxon>Myxosporea</taxon>
        <taxon>Bivalvulida</taxon>
        <taxon>Platysporina</taxon>
        <taxon>Myxobolidae</taxon>
        <taxon>Thelohanellus</taxon>
    </lineage>
</organism>
<feature type="domain" description="Serpin" evidence="2">
    <location>
        <begin position="11"/>
        <end position="369"/>
    </location>
</feature>
<dbReference type="Pfam" id="PF00079">
    <property type="entry name" value="Serpin"/>
    <property type="match status" value="1"/>
</dbReference>
<dbReference type="InterPro" id="IPR042178">
    <property type="entry name" value="Serpin_sf_1"/>
</dbReference>
<dbReference type="GO" id="GO:0004867">
    <property type="term" value="F:serine-type endopeptidase inhibitor activity"/>
    <property type="evidence" value="ECO:0007669"/>
    <property type="project" value="InterPro"/>
</dbReference>
<proteinExistence type="inferred from homology"/>
<dbReference type="Proteomes" id="UP000031668">
    <property type="component" value="Unassembled WGS sequence"/>
</dbReference>
<dbReference type="OMA" id="FNHRESA"/>
<dbReference type="AlphaFoldDB" id="A0A0C2M823"/>
<dbReference type="GO" id="GO:0005615">
    <property type="term" value="C:extracellular space"/>
    <property type="evidence" value="ECO:0007669"/>
    <property type="project" value="InterPro"/>
</dbReference>
<protein>
    <submittedName>
        <fullName evidence="3">Glia-derived nexin</fullName>
    </submittedName>
</protein>
<comment type="similarity">
    <text evidence="1">Belongs to the serpin family.</text>
</comment>
<accession>A0A0C2M823</accession>
<sequence length="372" mass="43294">MSDLLVNTLTSRILTELYITQNATGNLAVSGLSLYVLMTTITLGLNGRSQEQLSRFLWNDLAIYSNMALKKSAKTFDEWLRLYTLSKKHLASKAAMFYSCYLHPHYNEILRKFDIEKIEVDFFNHRESASTMNEWLYMNTNVWISDMPGAPIQGDHTIIFLSKVLYRLKWKENFISVDTRQELFFDDQGQRFTVPMMIEQSYSTIYDQPDKPFRINFKTLKNTDYYSVIVLPKEGRTIVDVLRNFDFNQLHTYIQLSEWKYVHLKMPKFKIRSQNYLIEAFKQYGVTDIFDSFYSDFHRMTNNSVFIANLMQIAEIVIDDEAGRASVIGDTNIKSHPQPTIFHVKGPFLFLVYSFPANLVLINAIVTNPAAA</sequence>
<keyword evidence="4" id="KW-1185">Reference proteome</keyword>
<dbReference type="InterPro" id="IPR023796">
    <property type="entry name" value="Serpin_dom"/>
</dbReference>
<evidence type="ECO:0000259" key="2">
    <source>
        <dbReference type="SMART" id="SM00093"/>
    </source>
</evidence>
<name>A0A0C2M823_THEKT</name>
<dbReference type="PANTHER" id="PTHR11461">
    <property type="entry name" value="SERINE PROTEASE INHIBITOR, SERPIN"/>
    <property type="match status" value="1"/>
</dbReference>
<dbReference type="InterPro" id="IPR000215">
    <property type="entry name" value="Serpin_fam"/>
</dbReference>
<dbReference type="InterPro" id="IPR036186">
    <property type="entry name" value="Serpin_sf"/>
</dbReference>
<reference evidence="3 4" key="1">
    <citation type="journal article" date="2014" name="Genome Biol. Evol.">
        <title>The genome of the myxosporean Thelohanellus kitauei shows adaptations to nutrient acquisition within its fish host.</title>
        <authorList>
            <person name="Yang Y."/>
            <person name="Xiong J."/>
            <person name="Zhou Z."/>
            <person name="Huo F."/>
            <person name="Miao W."/>
            <person name="Ran C."/>
            <person name="Liu Y."/>
            <person name="Zhang J."/>
            <person name="Feng J."/>
            <person name="Wang M."/>
            <person name="Wang M."/>
            <person name="Wang L."/>
            <person name="Yao B."/>
        </authorList>
    </citation>
    <scope>NUCLEOTIDE SEQUENCE [LARGE SCALE GENOMIC DNA]</scope>
    <source>
        <strain evidence="3">Wuqing</strain>
    </source>
</reference>
<dbReference type="SUPFAM" id="SSF56574">
    <property type="entry name" value="Serpins"/>
    <property type="match status" value="1"/>
</dbReference>
<evidence type="ECO:0000256" key="1">
    <source>
        <dbReference type="RuleBase" id="RU000411"/>
    </source>
</evidence>
<gene>
    <name evidence="3" type="ORF">RF11_01865</name>
</gene>
<dbReference type="Gene3D" id="3.30.497.10">
    <property type="entry name" value="Antithrombin, subunit I, domain 2"/>
    <property type="match status" value="1"/>
</dbReference>
<dbReference type="Gene3D" id="2.30.39.10">
    <property type="entry name" value="Alpha-1-antitrypsin, domain 1"/>
    <property type="match status" value="1"/>
</dbReference>
<comment type="caution">
    <text evidence="3">The sequence shown here is derived from an EMBL/GenBank/DDBJ whole genome shotgun (WGS) entry which is preliminary data.</text>
</comment>
<dbReference type="OrthoDB" id="5966977at2759"/>
<evidence type="ECO:0000313" key="4">
    <source>
        <dbReference type="Proteomes" id="UP000031668"/>
    </source>
</evidence>
<dbReference type="SMART" id="SM00093">
    <property type="entry name" value="SERPIN"/>
    <property type="match status" value="1"/>
</dbReference>
<dbReference type="PANTHER" id="PTHR11461:SF367">
    <property type="entry name" value="GH21475P-RELATED"/>
    <property type="match status" value="1"/>
</dbReference>
<dbReference type="InterPro" id="IPR042185">
    <property type="entry name" value="Serpin_sf_2"/>
</dbReference>
<evidence type="ECO:0000313" key="3">
    <source>
        <dbReference type="EMBL" id="KII63115.1"/>
    </source>
</evidence>